<name>A0A1I4KN53_9ACTN</name>
<gene>
    <name evidence="1" type="ORF">SAMN04488085_11841</name>
</gene>
<dbReference type="Proteomes" id="UP000199152">
    <property type="component" value="Unassembled WGS sequence"/>
</dbReference>
<keyword evidence="2" id="KW-1185">Reference proteome</keyword>
<protein>
    <submittedName>
        <fullName evidence="1">Uncharacterized protein</fullName>
    </submittedName>
</protein>
<evidence type="ECO:0000313" key="1">
    <source>
        <dbReference type="EMBL" id="SFL79907.1"/>
    </source>
</evidence>
<dbReference type="InParanoid" id="A0A1I4KN53"/>
<proteinExistence type="predicted"/>
<organism evidence="1 2">
    <name type="scientific">Geodermatophilus ruber</name>
    <dbReference type="NCBI Taxonomy" id="504800"/>
    <lineage>
        <taxon>Bacteria</taxon>
        <taxon>Bacillati</taxon>
        <taxon>Actinomycetota</taxon>
        <taxon>Actinomycetes</taxon>
        <taxon>Geodermatophilales</taxon>
        <taxon>Geodermatophilaceae</taxon>
        <taxon>Geodermatophilus</taxon>
    </lineage>
</organism>
<sequence length="30" mass="3245">MPESRLLTELDLANRTHAADLAHEAGLLEG</sequence>
<reference evidence="2" key="1">
    <citation type="submission" date="2016-10" db="EMBL/GenBank/DDBJ databases">
        <authorList>
            <person name="Varghese N."/>
            <person name="Submissions S."/>
        </authorList>
    </citation>
    <scope>NUCLEOTIDE SEQUENCE [LARGE SCALE GENOMIC DNA]</scope>
    <source>
        <strain evidence="2">DSM 45317</strain>
    </source>
</reference>
<dbReference type="AlphaFoldDB" id="A0A1I4KN53"/>
<evidence type="ECO:0000313" key="2">
    <source>
        <dbReference type="Proteomes" id="UP000199152"/>
    </source>
</evidence>
<dbReference type="EMBL" id="FOSW01000018">
    <property type="protein sequence ID" value="SFL79907.1"/>
    <property type="molecule type" value="Genomic_DNA"/>
</dbReference>
<accession>A0A1I4KN53</accession>